<dbReference type="Pfam" id="PF03807">
    <property type="entry name" value="F420_oxidored"/>
    <property type="match status" value="1"/>
</dbReference>
<dbReference type="InterPro" id="IPR036291">
    <property type="entry name" value="NAD(P)-bd_dom_sf"/>
</dbReference>
<proteinExistence type="predicted"/>
<feature type="domain" description="Pyrroline-5-carboxylate reductase catalytic N-terminal" evidence="2">
    <location>
        <begin position="3"/>
        <end position="108"/>
    </location>
</feature>
<organism evidence="3">
    <name type="scientific">Salinimicrobium catena</name>
    <dbReference type="NCBI Taxonomy" id="390640"/>
    <lineage>
        <taxon>Bacteria</taxon>
        <taxon>Pseudomonadati</taxon>
        <taxon>Bacteroidota</taxon>
        <taxon>Flavobacteriia</taxon>
        <taxon>Flavobacteriales</taxon>
        <taxon>Flavobacteriaceae</taxon>
        <taxon>Salinimicrobium</taxon>
    </lineage>
</organism>
<accession>A0A7C2R0K7</accession>
<dbReference type="GO" id="GO:0016491">
    <property type="term" value="F:oxidoreductase activity"/>
    <property type="evidence" value="ECO:0007669"/>
    <property type="project" value="UniProtKB-KW"/>
</dbReference>
<dbReference type="Proteomes" id="UP000885753">
    <property type="component" value="Unassembled WGS sequence"/>
</dbReference>
<name>A0A7C2R0K7_9FLAO</name>
<dbReference type="Gene3D" id="3.40.50.720">
    <property type="entry name" value="NAD(P)-binding Rossmann-like Domain"/>
    <property type="match status" value="1"/>
</dbReference>
<dbReference type="AlphaFoldDB" id="A0A7C2R0K7"/>
<gene>
    <name evidence="3" type="ORF">ENO10_01775</name>
</gene>
<protein>
    <submittedName>
        <fullName evidence="3">NADP oxidoreductase</fullName>
    </submittedName>
</protein>
<sequence>MNIAVIGTGAVGQAMSKKLAELGHQVYMGTRDVGQSLKRKDPDSWGTPGIGSWIQENPKVELTSFKTAVEKGRDLLVFAIQGMAAMETLSSIGEELLNDRVMIDISNPFDFSKGFPPTLSVCNTESLGEQIQKTFPKLKVVKALNTVSNSVMVNPGAIEGDHVVFICGNDTGAKQKVSTILESFGWKSENIIDLGDITSARGTEMTLPLWIRLMGKYQSPLFNLNIVKAAAPSA</sequence>
<dbReference type="SUPFAM" id="SSF51735">
    <property type="entry name" value="NAD(P)-binding Rossmann-fold domains"/>
    <property type="match status" value="1"/>
</dbReference>
<dbReference type="PANTHER" id="PTHR14239">
    <property type="entry name" value="DUDULIN-RELATED"/>
    <property type="match status" value="1"/>
</dbReference>
<evidence type="ECO:0000259" key="2">
    <source>
        <dbReference type="Pfam" id="PF03807"/>
    </source>
</evidence>
<dbReference type="EMBL" id="DSEE01000134">
    <property type="protein sequence ID" value="HER39928.1"/>
    <property type="molecule type" value="Genomic_DNA"/>
</dbReference>
<evidence type="ECO:0000256" key="1">
    <source>
        <dbReference type="ARBA" id="ARBA00023002"/>
    </source>
</evidence>
<evidence type="ECO:0000313" key="3">
    <source>
        <dbReference type="EMBL" id="HER39928.1"/>
    </source>
</evidence>
<comment type="caution">
    <text evidence="3">The sequence shown here is derived from an EMBL/GenBank/DDBJ whole genome shotgun (WGS) entry which is preliminary data.</text>
</comment>
<reference evidence="3" key="1">
    <citation type="journal article" date="2020" name="mSystems">
        <title>Genome- and Community-Level Interaction Insights into Carbon Utilization and Element Cycling Functions of Hydrothermarchaeota in Hydrothermal Sediment.</title>
        <authorList>
            <person name="Zhou Z."/>
            <person name="Liu Y."/>
            <person name="Xu W."/>
            <person name="Pan J."/>
            <person name="Luo Z.H."/>
            <person name="Li M."/>
        </authorList>
    </citation>
    <scope>NUCLEOTIDE SEQUENCE [LARGE SCALE GENOMIC DNA]</scope>
    <source>
        <strain evidence="3">SpSt-1235</strain>
    </source>
</reference>
<keyword evidence="1" id="KW-0560">Oxidoreductase</keyword>
<dbReference type="InterPro" id="IPR051267">
    <property type="entry name" value="STEAP_metalloreductase"/>
</dbReference>
<dbReference type="InterPro" id="IPR028939">
    <property type="entry name" value="P5C_Rdtase_cat_N"/>
</dbReference>